<proteinExistence type="predicted"/>
<evidence type="ECO:0000313" key="2">
    <source>
        <dbReference type="Proteomes" id="UP001056120"/>
    </source>
</evidence>
<dbReference type="Proteomes" id="UP001056120">
    <property type="component" value="Linkage Group LG23"/>
</dbReference>
<reference evidence="1 2" key="2">
    <citation type="journal article" date="2022" name="Mol. Ecol. Resour.">
        <title>The genomes of chicory, endive, great burdock and yacon provide insights into Asteraceae paleo-polyploidization history and plant inulin production.</title>
        <authorList>
            <person name="Fan W."/>
            <person name="Wang S."/>
            <person name="Wang H."/>
            <person name="Wang A."/>
            <person name="Jiang F."/>
            <person name="Liu H."/>
            <person name="Zhao H."/>
            <person name="Xu D."/>
            <person name="Zhang Y."/>
        </authorList>
    </citation>
    <scope>NUCLEOTIDE SEQUENCE [LARGE SCALE GENOMIC DNA]</scope>
    <source>
        <strain evidence="2">cv. Yunnan</strain>
        <tissue evidence="1">Leaves</tissue>
    </source>
</reference>
<name>A0ACB9B6Y5_9ASTR</name>
<accession>A0ACB9B6Y5</accession>
<protein>
    <submittedName>
        <fullName evidence="1">Uncharacterized protein</fullName>
    </submittedName>
</protein>
<comment type="caution">
    <text evidence="1">The sequence shown here is derived from an EMBL/GenBank/DDBJ whole genome shotgun (WGS) entry which is preliminary data.</text>
</comment>
<keyword evidence="2" id="KW-1185">Reference proteome</keyword>
<gene>
    <name evidence="1" type="ORF">L1987_69737</name>
</gene>
<evidence type="ECO:0000313" key="1">
    <source>
        <dbReference type="EMBL" id="KAI3717853.1"/>
    </source>
</evidence>
<sequence>MFFLQAIINCVNLTTSQKPAPDQQSFRCGNNGNLKSDDLLQQRDIAFNHLAQIGGVGDGYQTGEGAGIWTSGLCPPNIKKEACNECIINTIPYLKKNCPKQKEGVAYTVLPRVICIVRYTDSPNIQRVAELSWATFGSPPNLTAANAGELEKGLNNLADKLKGPAARGDGKYASGNLTYGPGSRTLYGSMQCSPPANVDTCMNCFSDATKEIHNCCSKNRKMTGLALSGNCYLWYAHFKFHP</sequence>
<organism evidence="1 2">
    <name type="scientific">Smallanthus sonchifolius</name>
    <dbReference type="NCBI Taxonomy" id="185202"/>
    <lineage>
        <taxon>Eukaryota</taxon>
        <taxon>Viridiplantae</taxon>
        <taxon>Streptophyta</taxon>
        <taxon>Embryophyta</taxon>
        <taxon>Tracheophyta</taxon>
        <taxon>Spermatophyta</taxon>
        <taxon>Magnoliopsida</taxon>
        <taxon>eudicotyledons</taxon>
        <taxon>Gunneridae</taxon>
        <taxon>Pentapetalae</taxon>
        <taxon>asterids</taxon>
        <taxon>campanulids</taxon>
        <taxon>Asterales</taxon>
        <taxon>Asteraceae</taxon>
        <taxon>Asteroideae</taxon>
        <taxon>Heliantheae alliance</taxon>
        <taxon>Millerieae</taxon>
        <taxon>Smallanthus</taxon>
    </lineage>
</organism>
<dbReference type="EMBL" id="CM042040">
    <property type="protein sequence ID" value="KAI3717853.1"/>
    <property type="molecule type" value="Genomic_DNA"/>
</dbReference>
<reference evidence="2" key="1">
    <citation type="journal article" date="2022" name="Mol. Ecol. Resour.">
        <title>The genomes of chicory, endive, great burdock and yacon provide insights into Asteraceae palaeo-polyploidization history and plant inulin production.</title>
        <authorList>
            <person name="Fan W."/>
            <person name="Wang S."/>
            <person name="Wang H."/>
            <person name="Wang A."/>
            <person name="Jiang F."/>
            <person name="Liu H."/>
            <person name="Zhao H."/>
            <person name="Xu D."/>
            <person name="Zhang Y."/>
        </authorList>
    </citation>
    <scope>NUCLEOTIDE SEQUENCE [LARGE SCALE GENOMIC DNA]</scope>
    <source>
        <strain evidence="2">cv. Yunnan</strain>
    </source>
</reference>